<name>A0A5E4LUR6_9ARCH</name>
<evidence type="ECO:0000313" key="3">
    <source>
        <dbReference type="Proteomes" id="UP000789941"/>
    </source>
</evidence>
<dbReference type="EMBL" id="CABMJJ010000009">
    <property type="protein sequence ID" value="VVC03802.1"/>
    <property type="molecule type" value="Genomic_DNA"/>
</dbReference>
<proteinExistence type="predicted"/>
<sequence>MEFDVIVLGGGPSGSSCASFLSKTGRKVLLLDRAKFPREKTCGDGISGRSVSVLRELGILDQFKKVEHEDMFGVTFSSPNGIVVPVAAKAKTSPGFVCRREVFDNVVFNHAKSVSAKTLEGFIAQDLIFDGQRVVGVKGTHEGKQVEFKAKVVVGADGAAGITARKLGSVNDDPAHQCSGVRCYYEGVEGMEDKIELHFVKEAIPGYFWIFPLPGKKANVGLGMMVRDIKKNKVNLQKIMFDIIENNPTFKPRFAKAKRTTEVKSWLLPYATKRTKIAGDGYVLVGDAASLIDPFTGEGVGNALISGKIAAKVINEAFVENDFSEKKLSQYQNQLFDLIGGEINSNYRMQKLSNNPFLLNLVIGRAAKSNYVKGVISDALLNPHDHAKLVDPLFFFKALFS</sequence>
<dbReference type="InterPro" id="IPR050407">
    <property type="entry name" value="Geranylgeranyl_reductase"/>
</dbReference>
<dbReference type="AlphaFoldDB" id="A0A5E4LUR6"/>
<organism evidence="2 3">
    <name type="scientific">Candidatus Bilamarchaeum dharawalense</name>
    <dbReference type="NCBI Taxonomy" id="2885759"/>
    <lineage>
        <taxon>Archaea</taxon>
        <taxon>Candidatus Micrarchaeota</taxon>
        <taxon>Candidatus Micrarchaeia</taxon>
        <taxon>Candidatus Anstonellales</taxon>
        <taxon>Candidatus Bilamarchaeaceae</taxon>
        <taxon>Candidatus Bilamarchaeum</taxon>
    </lineage>
</organism>
<dbReference type="InterPro" id="IPR002938">
    <property type="entry name" value="FAD-bd"/>
</dbReference>
<dbReference type="Proteomes" id="UP000789941">
    <property type="component" value="Unassembled WGS sequence"/>
</dbReference>
<dbReference type="InterPro" id="IPR036188">
    <property type="entry name" value="FAD/NAD-bd_sf"/>
</dbReference>
<dbReference type="Gene3D" id="3.50.50.60">
    <property type="entry name" value="FAD/NAD(P)-binding domain"/>
    <property type="match status" value="1"/>
</dbReference>
<evidence type="ECO:0000259" key="1">
    <source>
        <dbReference type="Pfam" id="PF01494"/>
    </source>
</evidence>
<gene>
    <name evidence="2" type="ORF">LFW2832_00543</name>
</gene>
<comment type="caution">
    <text evidence="2">The sequence shown here is derived from an EMBL/GenBank/DDBJ whole genome shotgun (WGS) entry which is preliminary data.</text>
</comment>
<feature type="domain" description="FAD-binding" evidence="1">
    <location>
        <begin position="3"/>
        <end position="300"/>
    </location>
</feature>
<dbReference type="EC" id="1.3.7.11" evidence="2"/>
<dbReference type="PRINTS" id="PR00420">
    <property type="entry name" value="RNGMNOXGNASE"/>
</dbReference>
<accession>A0A5E4LUR6</accession>
<evidence type="ECO:0000313" key="2">
    <source>
        <dbReference type="EMBL" id="VVC03802.1"/>
    </source>
</evidence>
<dbReference type="NCBIfam" id="TIGR02032">
    <property type="entry name" value="GG-red-SF"/>
    <property type="match status" value="1"/>
</dbReference>
<dbReference type="PANTHER" id="PTHR42685:SF22">
    <property type="entry name" value="CONDITIONED MEDIUM FACTOR RECEPTOR 1"/>
    <property type="match status" value="1"/>
</dbReference>
<keyword evidence="2" id="KW-0560">Oxidoreductase</keyword>
<dbReference type="GO" id="GO:0016628">
    <property type="term" value="F:oxidoreductase activity, acting on the CH-CH group of donors, NAD or NADP as acceptor"/>
    <property type="evidence" value="ECO:0007669"/>
    <property type="project" value="InterPro"/>
</dbReference>
<dbReference type="PANTHER" id="PTHR42685">
    <property type="entry name" value="GERANYLGERANYL DIPHOSPHATE REDUCTASE"/>
    <property type="match status" value="1"/>
</dbReference>
<reference evidence="2 3" key="1">
    <citation type="submission" date="2019-08" db="EMBL/GenBank/DDBJ databases">
        <authorList>
            <person name="Vazquez-Campos X."/>
        </authorList>
    </citation>
    <scope>NUCLEOTIDE SEQUENCE [LARGE SCALE GENOMIC DNA]</scope>
    <source>
        <strain evidence="2">LFW-283_2</strain>
    </source>
</reference>
<dbReference type="SUPFAM" id="SSF51905">
    <property type="entry name" value="FAD/NAD(P)-binding domain"/>
    <property type="match status" value="1"/>
</dbReference>
<dbReference type="Pfam" id="PF01494">
    <property type="entry name" value="FAD_binding_3"/>
    <property type="match status" value="1"/>
</dbReference>
<dbReference type="GO" id="GO:0071949">
    <property type="term" value="F:FAD binding"/>
    <property type="evidence" value="ECO:0007669"/>
    <property type="project" value="InterPro"/>
</dbReference>
<protein>
    <submittedName>
        <fullName evidence="2">Digeranylgeranylglycerophospholipid reductase</fullName>
        <ecNumber evidence="2">1.3.7.11</ecNumber>
    </submittedName>
</protein>
<dbReference type="InterPro" id="IPR011777">
    <property type="entry name" value="Geranylgeranyl_Rdtase_fam"/>
</dbReference>